<dbReference type="HOGENOM" id="CLU_1949299_0_0_1"/>
<organism evidence="2">
    <name type="scientific">Melampsora larici-populina (strain 98AG31 / pathotype 3-4-7)</name>
    <name type="common">Poplar leaf rust fungus</name>
    <dbReference type="NCBI Taxonomy" id="747676"/>
    <lineage>
        <taxon>Eukaryota</taxon>
        <taxon>Fungi</taxon>
        <taxon>Dikarya</taxon>
        <taxon>Basidiomycota</taxon>
        <taxon>Pucciniomycotina</taxon>
        <taxon>Pucciniomycetes</taxon>
        <taxon>Pucciniales</taxon>
        <taxon>Melampsoraceae</taxon>
        <taxon>Melampsora</taxon>
    </lineage>
</organism>
<dbReference type="EMBL" id="GL883114">
    <property type="protein sequence ID" value="EGG05290.1"/>
    <property type="molecule type" value="Genomic_DNA"/>
</dbReference>
<gene>
    <name evidence="1" type="ORF">MELLADRAFT_107703</name>
</gene>
<dbReference type="KEGG" id="mlr:MELLADRAFT_107703"/>
<dbReference type="GeneID" id="18923250"/>
<name>F4RQN8_MELLP</name>
<protein>
    <submittedName>
        <fullName evidence="1">Uncharacterized protein</fullName>
    </submittedName>
</protein>
<sequence length="129" mass="15286">MTQFPKLRVLRSQYVNHLLDYPKWAEWTIFQNVEVFITPYRRGNAYWRNEMKEIAKLPMPANLLHFVFVVEKGYIIKRDELMREFGKQGISCHFTTRLTHRDLLTLVTGLERDSQEEVDDDGLGQVIAL</sequence>
<evidence type="ECO:0000313" key="1">
    <source>
        <dbReference type="EMBL" id="EGG05290.1"/>
    </source>
</evidence>
<dbReference type="RefSeq" id="XP_007411655.1">
    <property type="nucleotide sequence ID" value="XM_007411593.1"/>
</dbReference>
<proteinExistence type="predicted"/>
<dbReference type="AlphaFoldDB" id="F4RQN8"/>
<dbReference type="Proteomes" id="UP000001072">
    <property type="component" value="Unassembled WGS sequence"/>
</dbReference>
<dbReference type="VEuPathDB" id="FungiDB:MELLADRAFT_107703"/>
<dbReference type="InParanoid" id="F4RQN8"/>
<keyword evidence="2" id="KW-1185">Reference proteome</keyword>
<reference evidence="2" key="1">
    <citation type="journal article" date="2011" name="Proc. Natl. Acad. Sci. U.S.A.">
        <title>Obligate biotrophy features unraveled by the genomic analysis of rust fungi.</title>
        <authorList>
            <person name="Duplessis S."/>
            <person name="Cuomo C.A."/>
            <person name="Lin Y.-C."/>
            <person name="Aerts A."/>
            <person name="Tisserant E."/>
            <person name="Veneault-Fourrey C."/>
            <person name="Joly D.L."/>
            <person name="Hacquard S."/>
            <person name="Amselem J."/>
            <person name="Cantarel B.L."/>
            <person name="Chiu R."/>
            <person name="Coutinho P.M."/>
            <person name="Feau N."/>
            <person name="Field M."/>
            <person name="Frey P."/>
            <person name="Gelhaye E."/>
            <person name="Goldberg J."/>
            <person name="Grabherr M.G."/>
            <person name="Kodira C.D."/>
            <person name="Kohler A."/>
            <person name="Kuees U."/>
            <person name="Lindquist E.A."/>
            <person name="Lucas S.M."/>
            <person name="Mago R."/>
            <person name="Mauceli E."/>
            <person name="Morin E."/>
            <person name="Murat C."/>
            <person name="Pangilinan J.L."/>
            <person name="Park R."/>
            <person name="Pearson M."/>
            <person name="Quesneville H."/>
            <person name="Rouhier N."/>
            <person name="Sakthikumar S."/>
            <person name="Salamov A.A."/>
            <person name="Schmutz J."/>
            <person name="Selles B."/>
            <person name="Shapiro H."/>
            <person name="Tanguay P."/>
            <person name="Tuskan G.A."/>
            <person name="Henrissat B."/>
            <person name="Van de Peer Y."/>
            <person name="Rouze P."/>
            <person name="Ellis J.G."/>
            <person name="Dodds P.N."/>
            <person name="Schein J.E."/>
            <person name="Zhong S."/>
            <person name="Hamelin R.C."/>
            <person name="Grigoriev I.V."/>
            <person name="Szabo L.J."/>
            <person name="Martin F."/>
        </authorList>
    </citation>
    <scope>NUCLEOTIDE SEQUENCE [LARGE SCALE GENOMIC DNA]</scope>
    <source>
        <strain evidence="2">98AG31 / pathotype 3-4-7</strain>
    </source>
</reference>
<evidence type="ECO:0000313" key="2">
    <source>
        <dbReference type="Proteomes" id="UP000001072"/>
    </source>
</evidence>
<accession>F4RQN8</accession>